<evidence type="ECO:0000259" key="1">
    <source>
        <dbReference type="Pfam" id="PF13280"/>
    </source>
</evidence>
<reference evidence="5" key="1">
    <citation type="submission" date="2015-03" db="EMBL/GenBank/DDBJ databases">
        <authorList>
            <consortium name="Pathogen Informatics"/>
        </authorList>
    </citation>
    <scope>NUCLEOTIDE SEQUENCE [LARGE SCALE GENOMIC DNA]</scope>
    <source>
        <strain evidence="5">IP27925</strain>
    </source>
</reference>
<evidence type="ECO:0000313" key="5">
    <source>
        <dbReference type="Proteomes" id="UP000040088"/>
    </source>
</evidence>
<gene>
    <name evidence="4" type="ORF">ERS008460_04185</name>
</gene>
<dbReference type="Pfam" id="PF13280">
    <property type="entry name" value="WYL"/>
    <property type="match status" value="1"/>
</dbReference>
<accession>A0A0T9V1Z5</accession>
<sequence length="292" mass="34053">MSSHEKLTHAVRERLEFIEMQLIFKGWVSRIDLMERFGVAEAAATRDFKNYKEIAENNMYLNHTVKRYEINKDGFSPFFKKTINDYIYDIKESSNNSGFRKGIIESMPKLSSPELSVFSCLSRAICNIKSVKIKYRSLDNGLSDKTISPHSFFDTDLRMYVRCFDKKRSKFIDLLVNRIVSVDDLSFHEIGENEAIEYDVDWNSFVDIKLSPHPNEFNVKNKECVEMDLNMIYGERVVSVRKALVAYWLNRWNVDCSIGCNLKDKKYQLCLSNKDVLKNIENSFIAPGYVCD</sequence>
<proteinExistence type="predicted"/>
<dbReference type="EMBL" id="CQEM01000039">
    <property type="protein sequence ID" value="CNL95262.1"/>
    <property type="molecule type" value="Genomic_DNA"/>
</dbReference>
<evidence type="ECO:0008006" key="6">
    <source>
        <dbReference type="Google" id="ProtNLM"/>
    </source>
</evidence>
<feature type="domain" description="WYL" evidence="1">
    <location>
        <begin position="117"/>
        <end position="182"/>
    </location>
</feature>
<evidence type="ECO:0000259" key="2">
    <source>
        <dbReference type="Pfam" id="PF26107"/>
    </source>
</evidence>
<evidence type="ECO:0000313" key="4">
    <source>
        <dbReference type="EMBL" id="CNL95262.1"/>
    </source>
</evidence>
<dbReference type="PROSITE" id="PS52050">
    <property type="entry name" value="WYL"/>
    <property type="match status" value="1"/>
</dbReference>
<evidence type="ECO:0000259" key="3">
    <source>
        <dbReference type="Pfam" id="PF26109"/>
    </source>
</evidence>
<dbReference type="Pfam" id="PF26109">
    <property type="entry name" value="WHD_BrxR"/>
    <property type="match status" value="1"/>
</dbReference>
<organism evidence="4 5">
    <name type="scientific">Yersinia aleksiciae</name>
    <dbReference type="NCBI Taxonomy" id="263819"/>
    <lineage>
        <taxon>Bacteria</taxon>
        <taxon>Pseudomonadati</taxon>
        <taxon>Pseudomonadota</taxon>
        <taxon>Gammaproteobacteria</taxon>
        <taxon>Enterobacterales</taxon>
        <taxon>Yersiniaceae</taxon>
        <taxon>Yersinia</taxon>
    </lineage>
</organism>
<dbReference type="PIRSF" id="PIRSF015558">
    <property type="entry name" value="Txn_reg_DeoR_prd"/>
    <property type="match status" value="1"/>
</dbReference>
<dbReference type="RefSeq" id="WP_050127390.1">
    <property type="nucleotide sequence ID" value="NZ_CQEM01000039.1"/>
</dbReference>
<protein>
    <recommendedName>
        <fullName evidence="6">WYL domain-containing protein</fullName>
    </recommendedName>
</protein>
<dbReference type="InterPro" id="IPR016634">
    <property type="entry name" value="CapW-like"/>
</dbReference>
<dbReference type="InterPro" id="IPR059019">
    <property type="entry name" value="WHD_CapW"/>
</dbReference>
<dbReference type="Pfam" id="PF26107">
    <property type="entry name" value="BrxR_CTD"/>
    <property type="match status" value="1"/>
</dbReference>
<name>A0A0T9V1Z5_YERAE</name>
<dbReference type="InterPro" id="IPR059020">
    <property type="entry name" value="CapW_CTD"/>
</dbReference>
<dbReference type="InterPro" id="IPR026881">
    <property type="entry name" value="WYL_dom"/>
</dbReference>
<dbReference type="Proteomes" id="UP000040088">
    <property type="component" value="Unassembled WGS sequence"/>
</dbReference>
<feature type="domain" description="DNA-binding transcriptional repressor CapW winged helix-turn-helix" evidence="3">
    <location>
        <begin position="11"/>
        <end position="87"/>
    </location>
</feature>
<feature type="domain" description="DNA-binding transcriptional repressor CapW C-terminal dimerisation" evidence="2">
    <location>
        <begin position="205"/>
        <end position="276"/>
    </location>
</feature>
<dbReference type="AlphaFoldDB" id="A0A0T9V1Z5"/>